<dbReference type="GO" id="GO:0008781">
    <property type="term" value="F:N-acylneuraminate cytidylyltransferase activity"/>
    <property type="evidence" value="ECO:0007669"/>
    <property type="project" value="TreeGrafter"/>
</dbReference>
<comment type="cofactor">
    <cofactor evidence="2 12">
        <name>Mg(2+)</name>
        <dbReference type="ChEBI" id="CHEBI:18420"/>
    </cofactor>
</comment>
<gene>
    <name evidence="13" type="ORF">SAMN02745857_02633</name>
</gene>
<evidence type="ECO:0000313" key="14">
    <source>
        <dbReference type="Proteomes" id="UP000192761"/>
    </source>
</evidence>
<feature type="binding site" evidence="12">
    <location>
        <position position="14"/>
    </location>
    <ligand>
        <name>Mg(2+)</name>
        <dbReference type="ChEBI" id="CHEBI:18420"/>
    </ligand>
</feature>
<keyword evidence="8" id="KW-0378">Hydrolase</keyword>
<organism evidence="13 14">
    <name type="scientific">Andreprevotia lacus DSM 23236</name>
    <dbReference type="NCBI Taxonomy" id="1121001"/>
    <lineage>
        <taxon>Bacteria</taxon>
        <taxon>Pseudomonadati</taxon>
        <taxon>Pseudomonadota</taxon>
        <taxon>Betaproteobacteria</taxon>
        <taxon>Neisseriales</taxon>
        <taxon>Chitinibacteraceae</taxon>
        <taxon>Andreprevotia</taxon>
    </lineage>
</organism>
<feature type="binding site" evidence="11">
    <location>
        <position position="84"/>
    </location>
    <ligand>
        <name>substrate</name>
    </ligand>
</feature>
<dbReference type="InterPro" id="IPR010023">
    <property type="entry name" value="KdsC_fam"/>
</dbReference>
<dbReference type="NCBIfam" id="TIGR01670">
    <property type="entry name" value="KdsC-phosphatas"/>
    <property type="match status" value="1"/>
</dbReference>
<evidence type="ECO:0000256" key="8">
    <source>
        <dbReference type="ARBA" id="ARBA00022801"/>
    </source>
</evidence>
<dbReference type="EMBL" id="FWXD01000015">
    <property type="protein sequence ID" value="SMC26871.1"/>
    <property type="molecule type" value="Genomic_DNA"/>
</dbReference>
<dbReference type="SUPFAM" id="SSF56784">
    <property type="entry name" value="HAD-like"/>
    <property type="match status" value="1"/>
</dbReference>
<dbReference type="RefSeq" id="WP_084091270.1">
    <property type="nucleotide sequence ID" value="NZ_FWXD01000015.1"/>
</dbReference>
<dbReference type="GO" id="GO:0046872">
    <property type="term" value="F:metal ion binding"/>
    <property type="evidence" value="ECO:0007669"/>
    <property type="project" value="UniProtKB-KW"/>
</dbReference>
<dbReference type="STRING" id="1121001.SAMN02745857_02633"/>
<feature type="binding site" evidence="11">
    <location>
        <position position="60"/>
    </location>
    <ligand>
        <name>substrate</name>
    </ligand>
</feature>
<dbReference type="AlphaFoldDB" id="A0A1W1XTK5"/>
<name>A0A1W1XTK5_9NEIS</name>
<dbReference type="Proteomes" id="UP000192761">
    <property type="component" value="Unassembled WGS sequence"/>
</dbReference>
<reference evidence="13 14" key="1">
    <citation type="submission" date="2017-04" db="EMBL/GenBank/DDBJ databases">
        <authorList>
            <person name="Afonso C.L."/>
            <person name="Miller P.J."/>
            <person name="Scott M.A."/>
            <person name="Spackman E."/>
            <person name="Goraichik I."/>
            <person name="Dimitrov K.M."/>
            <person name="Suarez D.L."/>
            <person name="Swayne D.E."/>
        </authorList>
    </citation>
    <scope>NUCLEOTIDE SEQUENCE [LARGE SCALE GENOMIC DNA]</scope>
    <source>
        <strain evidence="13 14">DSM 23236</strain>
    </source>
</reference>
<dbReference type="Pfam" id="PF08282">
    <property type="entry name" value="Hydrolase_3"/>
    <property type="match status" value="1"/>
</dbReference>
<keyword evidence="7 12" id="KW-0479">Metal-binding</keyword>
<dbReference type="FunFam" id="3.40.50.1000:FF:000029">
    <property type="entry name" value="3-deoxy-D-manno-octulosonate 8-phosphate phosphatase KdsC"/>
    <property type="match status" value="1"/>
</dbReference>
<feature type="binding site" evidence="11">
    <location>
        <position position="16"/>
    </location>
    <ligand>
        <name>substrate</name>
    </ligand>
</feature>
<evidence type="ECO:0000313" key="13">
    <source>
        <dbReference type="EMBL" id="SMC26871.1"/>
    </source>
</evidence>
<evidence type="ECO:0000256" key="11">
    <source>
        <dbReference type="PIRSR" id="PIRSR006118-1"/>
    </source>
</evidence>
<keyword evidence="9 12" id="KW-0460">Magnesium</keyword>
<keyword evidence="14" id="KW-1185">Reference proteome</keyword>
<dbReference type="PANTHER" id="PTHR21485:SF3">
    <property type="entry name" value="N-ACYLNEURAMINATE CYTIDYLYLTRANSFERASE"/>
    <property type="match status" value="1"/>
</dbReference>
<feature type="binding site" evidence="12">
    <location>
        <position position="107"/>
    </location>
    <ligand>
        <name>Mg(2+)</name>
        <dbReference type="ChEBI" id="CHEBI:18420"/>
    </ligand>
</feature>
<evidence type="ECO:0000256" key="7">
    <source>
        <dbReference type="ARBA" id="ARBA00022723"/>
    </source>
</evidence>
<dbReference type="CDD" id="cd01630">
    <property type="entry name" value="HAD_KDO-like"/>
    <property type="match status" value="1"/>
</dbReference>
<proteinExistence type="inferred from homology"/>
<dbReference type="PIRSF" id="PIRSF006118">
    <property type="entry name" value="KDO8-P_Ptase"/>
    <property type="match status" value="1"/>
</dbReference>
<evidence type="ECO:0000256" key="4">
    <source>
        <dbReference type="ARBA" id="ARBA00011881"/>
    </source>
</evidence>
<feature type="binding site" evidence="11">
    <location>
        <position position="45"/>
    </location>
    <ligand>
        <name>substrate</name>
    </ligand>
</feature>
<comment type="similarity">
    <text evidence="3">Belongs to the KdsC family.</text>
</comment>
<dbReference type="OrthoDB" id="9805604at2"/>
<dbReference type="PANTHER" id="PTHR21485">
    <property type="entry name" value="HAD SUPERFAMILY MEMBERS CMAS AND KDSC"/>
    <property type="match status" value="1"/>
</dbReference>
<dbReference type="InterPro" id="IPR023214">
    <property type="entry name" value="HAD_sf"/>
</dbReference>
<evidence type="ECO:0000256" key="12">
    <source>
        <dbReference type="PIRSR" id="PIRSR006118-2"/>
    </source>
</evidence>
<accession>A0A1W1XTK5</accession>
<dbReference type="SFLD" id="SFLDG01138">
    <property type="entry name" value="C1.6.2:_Deoxy-d-mannose-octulo"/>
    <property type="match status" value="1"/>
</dbReference>
<dbReference type="SFLD" id="SFLDG01136">
    <property type="entry name" value="C1.6:_Phosphoserine_Phosphatas"/>
    <property type="match status" value="1"/>
</dbReference>
<comment type="subunit">
    <text evidence="4">Homotetramer.</text>
</comment>
<dbReference type="InterPro" id="IPR036412">
    <property type="entry name" value="HAD-like_sf"/>
</dbReference>
<evidence type="ECO:0000256" key="2">
    <source>
        <dbReference type="ARBA" id="ARBA00001946"/>
    </source>
</evidence>
<evidence type="ECO:0000256" key="5">
    <source>
        <dbReference type="ARBA" id="ARBA00013066"/>
    </source>
</evidence>
<dbReference type="SFLD" id="SFLDS00003">
    <property type="entry name" value="Haloacid_Dehalogenase"/>
    <property type="match status" value="1"/>
</dbReference>
<dbReference type="GO" id="GO:0019143">
    <property type="term" value="F:3-deoxy-manno-octulosonate-8-phosphatase activity"/>
    <property type="evidence" value="ECO:0007669"/>
    <property type="project" value="UniProtKB-EC"/>
</dbReference>
<evidence type="ECO:0000256" key="10">
    <source>
        <dbReference type="ARBA" id="ARBA00031051"/>
    </source>
</evidence>
<dbReference type="EC" id="3.1.3.45" evidence="5"/>
<evidence type="ECO:0000256" key="9">
    <source>
        <dbReference type="ARBA" id="ARBA00022842"/>
    </source>
</evidence>
<feature type="binding site" evidence="11">
    <location>
        <position position="68"/>
    </location>
    <ligand>
        <name>substrate</name>
    </ligand>
</feature>
<sequence length="171" mass="18660">MTELARNVRLMIFDVDGVMTDGALYYNDAGEELKAFNSLDGHGLRMLAGTGVKLAIITGRQSRLVQHRADNLKIDYVYQGAHDKRLAFESLLAAAGVTAAECGYMGDDVIDLPVMTRVPFAVAVPQSPDIVRKHAHYVTVHHGGNGAVREVCEYIMQAQGTLDGVLAQYLR</sequence>
<evidence type="ECO:0000256" key="3">
    <source>
        <dbReference type="ARBA" id="ARBA00005893"/>
    </source>
</evidence>
<evidence type="ECO:0000256" key="6">
    <source>
        <dbReference type="ARBA" id="ARBA00020092"/>
    </source>
</evidence>
<comment type="catalytic activity">
    <reaction evidence="1">
        <text>3-deoxy-alpha-D-manno-2-octulosonate-8-phosphate + H2O = 3-deoxy-alpha-D-manno-oct-2-ulosonate + phosphate</text>
        <dbReference type="Rhea" id="RHEA:11500"/>
        <dbReference type="ChEBI" id="CHEBI:15377"/>
        <dbReference type="ChEBI" id="CHEBI:43474"/>
        <dbReference type="ChEBI" id="CHEBI:85985"/>
        <dbReference type="ChEBI" id="CHEBI:85986"/>
        <dbReference type="EC" id="3.1.3.45"/>
    </reaction>
</comment>
<dbReference type="InterPro" id="IPR050793">
    <property type="entry name" value="CMP-NeuNAc_synthase"/>
</dbReference>
<dbReference type="Gene3D" id="3.40.50.1000">
    <property type="entry name" value="HAD superfamily/HAD-like"/>
    <property type="match status" value="1"/>
</dbReference>
<protein>
    <recommendedName>
        <fullName evidence="6">3-deoxy-D-manno-octulosonate 8-phosphate phosphatase KdsC</fullName>
        <ecNumber evidence="5">3.1.3.45</ecNumber>
    </recommendedName>
    <alternativeName>
        <fullName evidence="10">KDO 8-P phosphatase</fullName>
    </alternativeName>
</protein>
<evidence type="ECO:0000256" key="1">
    <source>
        <dbReference type="ARBA" id="ARBA00000898"/>
    </source>
</evidence>